<proteinExistence type="predicted"/>
<dbReference type="Proteomes" id="UP000729402">
    <property type="component" value="Unassembled WGS sequence"/>
</dbReference>
<protein>
    <submittedName>
        <fullName evidence="2">Uncharacterized protein</fullName>
    </submittedName>
</protein>
<feature type="region of interest" description="Disordered" evidence="1">
    <location>
        <begin position="1"/>
        <end position="23"/>
    </location>
</feature>
<keyword evidence="3" id="KW-1185">Reference proteome</keyword>
<evidence type="ECO:0000313" key="3">
    <source>
        <dbReference type="Proteomes" id="UP000729402"/>
    </source>
</evidence>
<dbReference type="AlphaFoldDB" id="A0A8J5STA2"/>
<organism evidence="2 3">
    <name type="scientific">Zizania palustris</name>
    <name type="common">Northern wild rice</name>
    <dbReference type="NCBI Taxonomy" id="103762"/>
    <lineage>
        <taxon>Eukaryota</taxon>
        <taxon>Viridiplantae</taxon>
        <taxon>Streptophyta</taxon>
        <taxon>Embryophyta</taxon>
        <taxon>Tracheophyta</taxon>
        <taxon>Spermatophyta</taxon>
        <taxon>Magnoliopsida</taxon>
        <taxon>Liliopsida</taxon>
        <taxon>Poales</taxon>
        <taxon>Poaceae</taxon>
        <taxon>BOP clade</taxon>
        <taxon>Oryzoideae</taxon>
        <taxon>Oryzeae</taxon>
        <taxon>Zizaniinae</taxon>
        <taxon>Zizania</taxon>
    </lineage>
</organism>
<feature type="region of interest" description="Disordered" evidence="1">
    <location>
        <begin position="73"/>
        <end position="149"/>
    </location>
</feature>
<reference evidence="2" key="2">
    <citation type="submission" date="2021-02" db="EMBL/GenBank/DDBJ databases">
        <authorList>
            <person name="Kimball J.A."/>
            <person name="Haas M.W."/>
            <person name="Macchietto M."/>
            <person name="Kono T."/>
            <person name="Duquette J."/>
            <person name="Shao M."/>
        </authorList>
    </citation>
    <scope>NUCLEOTIDE SEQUENCE</scope>
    <source>
        <tissue evidence="2">Fresh leaf tissue</tissue>
    </source>
</reference>
<feature type="region of interest" description="Disordered" evidence="1">
    <location>
        <begin position="36"/>
        <end position="61"/>
    </location>
</feature>
<reference evidence="2" key="1">
    <citation type="journal article" date="2021" name="bioRxiv">
        <title>Whole Genome Assembly and Annotation of Northern Wild Rice, Zizania palustris L., Supports a Whole Genome Duplication in the Zizania Genus.</title>
        <authorList>
            <person name="Haas M."/>
            <person name="Kono T."/>
            <person name="Macchietto M."/>
            <person name="Millas R."/>
            <person name="McGilp L."/>
            <person name="Shao M."/>
            <person name="Duquette J."/>
            <person name="Hirsch C.N."/>
            <person name="Kimball J."/>
        </authorList>
    </citation>
    <scope>NUCLEOTIDE SEQUENCE</scope>
    <source>
        <tissue evidence="2">Fresh leaf tissue</tissue>
    </source>
</reference>
<feature type="compositionally biased region" description="Basic and acidic residues" evidence="1">
    <location>
        <begin position="130"/>
        <end position="142"/>
    </location>
</feature>
<evidence type="ECO:0000256" key="1">
    <source>
        <dbReference type="SAM" id="MobiDB-lite"/>
    </source>
</evidence>
<dbReference type="EMBL" id="JAAALK010000286">
    <property type="protein sequence ID" value="KAG8061551.1"/>
    <property type="molecule type" value="Genomic_DNA"/>
</dbReference>
<gene>
    <name evidence="2" type="ORF">GUJ93_ZPchr0003g18349</name>
</gene>
<comment type="caution">
    <text evidence="2">The sequence shown here is derived from an EMBL/GenBank/DDBJ whole genome shotgun (WGS) entry which is preliminary data.</text>
</comment>
<sequence>MHEATSPSTMRARGAGVQACSRSSSSYAQLEACLRGGTSTNKDSRSGGRKYPPLGGSRRSFPSSGCATALFLGGAGHGGTTGMRQPSLLGVSHPCSSSAADAPPTRPISASISSSPRRKPKQDLNVESYARTENRASNHAEQGEEVGLI</sequence>
<name>A0A8J5STA2_ZIZPA</name>
<evidence type="ECO:0000313" key="2">
    <source>
        <dbReference type="EMBL" id="KAG8061551.1"/>
    </source>
</evidence>
<accession>A0A8J5STA2</accession>